<dbReference type="Proteomes" id="UP001239213">
    <property type="component" value="Unassembled WGS sequence"/>
</dbReference>
<evidence type="ECO:0000313" key="2">
    <source>
        <dbReference type="Proteomes" id="UP001239213"/>
    </source>
</evidence>
<dbReference type="EMBL" id="MPDP01000124">
    <property type="protein sequence ID" value="KAK1478505.1"/>
    <property type="molecule type" value="Genomic_DNA"/>
</dbReference>
<organism evidence="1 2">
    <name type="scientific">Colletotrichum cuscutae</name>
    <dbReference type="NCBI Taxonomy" id="1209917"/>
    <lineage>
        <taxon>Eukaryota</taxon>
        <taxon>Fungi</taxon>
        <taxon>Dikarya</taxon>
        <taxon>Ascomycota</taxon>
        <taxon>Pezizomycotina</taxon>
        <taxon>Sordariomycetes</taxon>
        <taxon>Hypocreomycetidae</taxon>
        <taxon>Glomerellales</taxon>
        <taxon>Glomerellaceae</taxon>
        <taxon>Colletotrichum</taxon>
        <taxon>Colletotrichum acutatum species complex</taxon>
    </lineage>
</organism>
<dbReference type="AlphaFoldDB" id="A0AAI9VAA2"/>
<gene>
    <name evidence="1" type="ORF">CCUS01_04851</name>
</gene>
<sequence>HRTQADLHLHLPAPERLPASAAQHLPATTRTPYLRFLVGITKQQRKLRLQLHLASWRHRPRQPSHLSPLLLPTVFAVQLSTPSKLQFTLRPGRGRHPVIHTSTHPALPPVSLPFHLITYRIPRYRRFRAPSRVQTPY</sequence>
<proteinExistence type="predicted"/>
<evidence type="ECO:0000313" key="1">
    <source>
        <dbReference type="EMBL" id="KAK1478505.1"/>
    </source>
</evidence>
<comment type="caution">
    <text evidence="1">The sequence shown here is derived from an EMBL/GenBank/DDBJ whole genome shotgun (WGS) entry which is preliminary data.</text>
</comment>
<reference evidence="1" key="1">
    <citation type="submission" date="2016-11" db="EMBL/GenBank/DDBJ databases">
        <title>The genome sequence of Colletotrichum cuscutae.</title>
        <authorList>
            <person name="Baroncelli R."/>
        </authorList>
    </citation>
    <scope>NUCLEOTIDE SEQUENCE</scope>
    <source>
        <strain evidence="1">IMI 304802</strain>
    </source>
</reference>
<keyword evidence="2" id="KW-1185">Reference proteome</keyword>
<feature type="non-terminal residue" evidence="1">
    <location>
        <position position="1"/>
    </location>
</feature>
<name>A0AAI9VAA2_9PEZI</name>
<protein>
    <submittedName>
        <fullName evidence="1">Uncharacterized protein</fullName>
    </submittedName>
</protein>
<accession>A0AAI9VAA2</accession>